<feature type="compositionally biased region" description="Basic and acidic residues" evidence="1">
    <location>
        <begin position="46"/>
        <end position="55"/>
    </location>
</feature>
<gene>
    <name evidence="2" type="ORF">LA5096_03396</name>
</gene>
<feature type="region of interest" description="Disordered" evidence="1">
    <location>
        <begin position="148"/>
        <end position="171"/>
    </location>
</feature>
<keyword evidence="3" id="KW-1185">Reference proteome</keyword>
<protein>
    <submittedName>
        <fullName evidence="2">Uncharacterized protein</fullName>
    </submittedName>
</protein>
<evidence type="ECO:0000256" key="1">
    <source>
        <dbReference type="SAM" id="MobiDB-lite"/>
    </source>
</evidence>
<evidence type="ECO:0000313" key="2">
    <source>
        <dbReference type="EMBL" id="CTQ72809.1"/>
    </source>
</evidence>
<accession>A0A0M6ZHH2</accession>
<dbReference type="Proteomes" id="UP000049983">
    <property type="component" value="Unassembled WGS sequence"/>
</dbReference>
<reference evidence="3" key="1">
    <citation type="submission" date="2015-07" db="EMBL/GenBank/DDBJ databases">
        <authorList>
            <person name="Rodrigo-Torres Lidia"/>
            <person name="Arahal R.David."/>
        </authorList>
    </citation>
    <scope>NUCLEOTIDE SEQUENCE [LARGE SCALE GENOMIC DNA]</scope>
    <source>
        <strain evidence="3">CECT 5096</strain>
    </source>
</reference>
<proteinExistence type="predicted"/>
<dbReference type="AlphaFoldDB" id="A0A0M6ZHH2"/>
<sequence length="171" mass="19159">MNLNCRLKERLRPCGAGDRATHGRPRRPAFQLCAIDNRNGPAPPLRRSDNTHRPQDGSAGKFDFPALFVFMHYYVRRNDPLTAIRRQMADTARRTDPIAKGGVRQPSARANLCTLPPHSNIQSPITAIAKANDSVADRTQSHLFRKMSETNIRARNASPDVEPKRNTSSSY</sequence>
<name>A0A0M6ZHH2_9HYPH</name>
<organism evidence="2 3">
    <name type="scientific">Roseibium album</name>
    <dbReference type="NCBI Taxonomy" id="311410"/>
    <lineage>
        <taxon>Bacteria</taxon>
        <taxon>Pseudomonadati</taxon>
        <taxon>Pseudomonadota</taxon>
        <taxon>Alphaproteobacteria</taxon>
        <taxon>Hyphomicrobiales</taxon>
        <taxon>Stappiaceae</taxon>
        <taxon>Roseibium</taxon>
    </lineage>
</organism>
<evidence type="ECO:0000313" key="3">
    <source>
        <dbReference type="Proteomes" id="UP000049983"/>
    </source>
</evidence>
<feature type="region of interest" description="Disordered" evidence="1">
    <location>
        <begin position="34"/>
        <end position="58"/>
    </location>
</feature>
<dbReference type="EMBL" id="CXWC01000011">
    <property type="protein sequence ID" value="CTQ72809.1"/>
    <property type="molecule type" value="Genomic_DNA"/>
</dbReference>